<dbReference type="SMART" id="SM01343">
    <property type="entry name" value="FATC"/>
    <property type="match status" value="1"/>
</dbReference>
<evidence type="ECO:0000256" key="7">
    <source>
        <dbReference type="ARBA" id="ARBA00022763"/>
    </source>
</evidence>
<dbReference type="EMBL" id="OU963896">
    <property type="protein sequence ID" value="CAH2988729.1"/>
    <property type="molecule type" value="Genomic_DNA"/>
</dbReference>
<evidence type="ECO:0000256" key="2">
    <source>
        <dbReference type="ARBA" id="ARBA00010769"/>
    </source>
</evidence>
<feature type="domain" description="PI3K/PI4K catalytic" evidence="13">
    <location>
        <begin position="2459"/>
        <end position="2781"/>
    </location>
</feature>
<dbReference type="Pfam" id="PF02260">
    <property type="entry name" value="FATC"/>
    <property type="match status" value="1"/>
</dbReference>
<keyword evidence="4" id="KW-0723">Serine/threonine-protein kinase</keyword>
<protein>
    <recommendedName>
        <fullName evidence="3">non-specific serine/threonine protein kinase</fullName>
        <ecNumber evidence="3">2.7.11.1</ecNumber>
    </recommendedName>
</protein>
<keyword evidence="10" id="KW-0539">Nucleus</keyword>
<evidence type="ECO:0000256" key="5">
    <source>
        <dbReference type="ARBA" id="ARBA00022679"/>
    </source>
</evidence>
<dbReference type="PANTHER" id="PTHR37079">
    <property type="entry name" value="SERINE/THREONINE-PROTEIN KINASE ATM"/>
    <property type="match status" value="1"/>
</dbReference>
<name>A0ABN8LAU6_CHISP</name>
<evidence type="ECO:0000259" key="14">
    <source>
        <dbReference type="PROSITE" id="PS51189"/>
    </source>
</evidence>
<organism evidence="16 17">
    <name type="scientific">Chilo suppressalis</name>
    <name type="common">Asiatic rice borer moth</name>
    <dbReference type="NCBI Taxonomy" id="168631"/>
    <lineage>
        <taxon>Eukaryota</taxon>
        <taxon>Metazoa</taxon>
        <taxon>Ecdysozoa</taxon>
        <taxon>Arthropoda</taxon>
        <taxon>Hexapoda</taxon>
        <taxon>Insecta</taxon>
        <taxon>Pterygota</taxon>
        <taxon>Neoptera</taxon>
        <taxon>Endopterygota</taxon>
        <taxon>Lepidoptera</taxon>
        <taxon>Glossata</taxon>
        <taxon>Ditrysia</taxon>
        <taxon>Pyraloidea</taxon>
        <taxon>Crambidae</taxon>
        <taxon>Crambinae</taxon>
        <taxon>Chilo</taxon>
    </lineage>
</organism>
<comment type="similarity">
    <text evidence="2">Belongs to the PI3/PI4-kinase family. ATM subfamily.</text>
</comment>
<dbReference type="InterPro" id="IPR014009">
    <property type="entry name" value="PIK_FAT"/>
</dbReference>
<dbReference type="InterPro" id="IPR016024">
    <property type="entry name" value="ARM-type_fold"/>
</dbReference>
<evidence type="ECO:0000256" key="11">
    <source>
        <dbReference type="ARBA" id="ARBA00047899"/>
    </source>
</evidence>
<keyword evidence="7" id="KW-0227">DNA damage</keyword>
<evidence type="ECO:0000256" key="9">
    <source>
        <dbReference type="ARBA" id="ARBA00022840"/>
    </source>
</evidence>
<dbReference type="InterPro" id="IPR011009">
    <property type="entry name" value="Kinase-like_dom_sf"/>
</dbReference>
<comment type="subcellular location">
    <subcellularLocation>
        <location evidence="1">Nucleus</location>
    </subcellularLocation>
</comment>
<gene>
    <name evidence="16" type="ORF">CHILSU_LOCUS8167</name>
</gene>
<dbReference type="SMART" id="SM01342">
    <property type="entry name" value="TAN"/>
    <property type="match status" value="1"/>
</dbReference>
<dbReference type="InterPro" id="IPR000403">
    <property type="entry name" value="PI3/4_kinase_cat_dom"/>
</dbReference>
<feature type="domain" description="FATC" evidence="15">
    <location>
        <begin position="2788"/>
        <end position="2820"/>
    </location>
</feature>
<dbReference type="Gene3D" id="1.10.1070.11">
    <property type="entry name" value="Phosphatidylinositol 3-/4-kinase, catalytic domain"/>
    <property type="match status" value="1"/>
</dbReference>
<evidence type="ECO:0000259" key="15">
    <source>
        <dbReference type="PROSITE" id="PS51190"/>
    </source>
</evidence>
<dbReference type="PANTHER" id="PTHR37079:SF4">
    <property type="entry name" value="SERINE_THREONINE-PROTEIN KINASE ATM"/>
    <property type="match status" value="1"/>
</dbReference>
<keyword evidence="5" id="KW-0808">Transferase</keyword>
<evidence type="ECO:0000313" key="16">
    <source>
        <dbReference type="EMBL" id="CAH2988729.1"/>
    </source>
</evidence>
<keyword evidence="9" id="KW-0067">ATP-binding</keyword>
<feature type="domain" description="FAT" evidence="14">
    <location>
        <begin position="1746"/>
        <end position="2348"/>
    </location>
</feature>
<dbReference type="InterPro" id="IPR044107">
    <property type="entry name" value="PIKKc_ATM"/>
</dbReference>
<evidence type="ECO:0000256" key="8">
    <source>
        <dbReference type="ARBA" id="ARBA00022777"/>
    </source>
</evidence>
<dbReference type="PROSITE" id="PS00915">
    <property type="entry name" value="PI3_4_KINASE_1"/>
    <property type="match status" value="1"/>
</dbReference>
<dbReference type="InterPro" id="IPR038980">
    <property type="entry name" value="ATM_plant"/>
</dbReference>
<evidence type="ECO:0000256" key="4">
    <source>
        <dbReference type="ARBA" id="ARBA00022527"/>
    </source>
</evidence>
<dbReference type="PROSITE" id="PS51190">
    <property type="entry name" value="FATC"/>
    <property type="match status" value="1"/>
</dbReference>
<dbReference type="EC" id="2.7.11.1" evidence="3"/>
<dbReference type="Proteomes" id="UP001153292">
    <property type="component" value="Chromosome 3"/>
</dbReference>
<dbReference type="InterPro" id="IPR021668">
    <property type="entry name" value="TAN"/>
</dbReference>
<dbReference type="PROSITE" id="PS51189">
    <property type="entry name" value="FAT"/>
    <property type="match status" value="1"/>
</dbReference>
<evidence type="ECO:0000256" key="10">
    <source>
        <dbReference type="ARBA" id="ARBA00023242"/>
    </source>
</evidence>
<dbReference type="PROSITE" id="PS50290">
    <property type="entry name" value="PI3_4_KINASE_3"/>
    <property type="match status" value="1"/>
</dbReference>
<reference evidence="16" key="1">
    <citation type="submission" date="2021-12" db="EMBL/GenBank/DDBJ databases">
        <authorList>
            <person name="King R."/>
        </authorList>
    </citation>
    <scope>NUCLEOTIDE SEQUENCE</scope>
</reference>
<dbReference type="SUPFAM" id="SSF56112">
    <property type="entry name" value="Protein kinase-like (PK-like)"/>
    <property type="match status" value="1"/>
</dbReference>
<evidence type="ECO:0000256" key="6">
    <source>
        <dbReference type="ARBA" id="ARBA00022741"/>
    </source>
</evidence>
<dbReference type="InterPro" id="IPR036940">
    <property type="entry name" value="PI3/4_kinase_cat_sf"/>
</dbReference>
<dbReference type="InterPro" id="IPR018936">
    <property type="entry name" value="PI3/4_kinase_CS"/>
</dbReference>
<keyword evidence="6" id="KW-0547">Nucleotide-binding</keyword>
<dbReference type="SMART" id="SM00146">
    <property type="entry name" value="PI3Kc"/>
    <property type="match status" value="1"/>
</dbReference>
<dbReference type="PROSITE" id="PS00916">
    <property type="entry name" value="PI3_4_KINASE_2"/>
    <property type="match status" value="1"/>
</dbReference>
<keyword evidence="17" id="KW-1185">Reference proteome</keyword>
<proteinExistence type="inferred from homology"/>
<dbReference type="Gene3D" id="3.30.1010.10">
    <property type="entry name" value="Phosphatidylinositol 3-kinase Catalytic Subunit, Chain A, domain 4"/>
    <property type="match status" value="1"/>
</dbReference>
<dbReference type="Pfam" id="PF23593">
    <property type="entry name" value="HEAT_ATR"/>
    <property type="match status" value="1"/>
</dbReference>
<accession>A0ABN8LAU6</accession>
<feature type="region of interest" description="Disordered" evidence="12">
    <location>
        <begin position="1"/>
        <end position="22"/>
    </location>
</feature>
<dbReference type="Pfam" id="PF00454">
    <property type="entry name" value="PI3_PI4_kinase"/>
    <property type="match status" value="1"/>
</dbReference>
<comment type="catalytic activity">
    <reaction evidence="11">
        <text>L-threonyl-[protein] + ATP = O-phospho-L-threonyl-[protein] + ADP + H(+)</text>
        <dbReference type="Rhea" id="RHEA:46608"/>
        <dbReference type="Rhea" id="RHEA-COMP:11060"/>
        <dbReference type="Rhea" id="RHEA-COMP:11605"/>
        <dbReference type="ChEBI" id="CHEBI:15378"/>
        <dbReference type="ChEBI" id="CHEBI:30013"/>
        <dbReference type="ChEBI" id="CHEBI:30616"/>
        <dbReference type="ChEBI" id="CHEBI:61977"/>
        <dbReference type="ChEBI" id="CHEBI:456216"/>
        <dbReference type="EC" id="2.7.11.1"/>
    </reaction>
</comment>
<evidence type="ECO:0000256" key="1">
    <source>
        <dbReference type="ARBA" id="ARBA00004123"/>
    </source>
</evidence>
<sequence length="2820" mass="322872">MDLETSAREHSSALSSNRANERKKSAEALKDLLTRNALPSLLSKNSLKKRGFSWNDLFDDINEYILKETEKFETTKTFFSVTGPLCTSLLHICIAGANKGQAYLKCDKILVACLFILKNNRLRRAIGDAYLNLLYKYVLSCDHYLGYITPSHWEDLLDVSISICLSSDSKLDNYTKLRLASLIIKNGNKYCQIISPMRDSISKLKKCFHLVHNEKKVQEIIIEIIILLLETLTTESRLLMCEFSESILPLISKFYDHSLEIKKKNSLFKLFEMIVSIHHPAGKLQNEDGSLAYDWETWNRHVNTIMEIITLEITASQRGRKPNDNTETHNSHFCSLAAAIYYQNFHLPENYHENESGASTKRQKVALNRYKNFADLIYQLQLHHIPWLGIVHMYIKKYGGTISDLNYLSVIKIIEIILNGNCHHFEWTLLEDITCLIVENLTSSKTCKTEDLNEGFLSLWNSCVRNSTSVNEAHKAVHVVMQKLLKTKMLKYQSVQPLIKLYFEKGMPVNDSTVETLNCIVQNFFNKCSSFEQRKSILYWFIEGDTACVGKASKELLSRLAANDNVNYKQTSHMPNGDNLFDILFCSIEKSILFSEFELDWSTAIYAHGHVPEKSEVNIEMNNILQMTLENKLCQFAEQHKNNNLDLLRYSQSIKIVIIYLDVMIKSQLLSVREVKELQLYNLLKSSLNLMFVSLVNTLKNNSSTPMKITLLQFVKELLLYEYSPLLSLEIRQSITDEFFHCANNILNFEQEIDEDVIFDGDESEINATTLKYNCIYTLAAYCRIRGNYREEILELILDSKLYNFTLVWDVKCALRCIEILNVPGAADEPPLDAIFVFMQHLCKDLFRVPDASFSLLSNLYKMLELLWAHDDDMKQNTFIMIRGYLERCEKLFYPTPLAALIFKCAAKVILLNSGQIVDVEDIFMRSIIKKSKGDYHCMRIYCCYLLEKLTDRSYFDVRTYLSDISDIFSNVPERQPVILKDESSNRTLTVLHSFVVIATAKKTLLRNIITCILSLQNEKSLDKRMVKKVLNIITTKLDNKTIDVYLNKHVLSILQFWFSKKYDLKNLPLEFFNIKDQTEFLDKHMKWLISADILWRCGGNINDSSILRQTKALYKVPESSIIETCFSNFMVLCLPFIVTEKYKVRYENAENDQRFRQMMLNANRMFQMTRDILENEKWSNLFVENVGEILLVAATHLCDHNETREQFAVNSLPKPEVYQYPKIIFSSILTYFGELTDGNIMLYLCENQPVAIFKILLKLWENVLQENVIELKVLCIHTFKTFVECIPLVAPADAFVCNYVSNCFGYAIKKTQDKREVKVLTHALKTILMRLLPAEVNVLRKALSQLMSILIIKKEEGFQYECNDLLDYLVVDMKDYIKEQGDVVDFIRSMSSQRNVENLSCRTLNEFSERLETYKIALNSPSFDSLVNLHQFLKINKNHVNDLCKNLVNIRFSEDCRNSIIHQIIYELNNILKYQVNRKTIIEACNCLAEIGTYDLKTLVTLPPIDTQRIVGGEPRQTLASIVVTSLFEVLFDENPQVTNKVTKTLNRLLKFKEGEEAIDSDGIERQILKAFTSDQGSEVATFKIDDAKFNQIADLDFMVPDTNETHSPWIVKHTIAIINVLISELNYLNALREVCELKPQVCRKIFPALIGALIYFSSEKHIKIICGQINNFFNHFSEISYDNDVGSSVESVDYKKTGALDQNQKIIIQIMLDVVDFVRLQRNRYKSRSMRLEVLNYLKLDYDKVAWAATVVDQNLSAIYYGELWTTTMNDGVPPSSPEATTALDGGGDLQRILRKSFVSIGELDAVDGCGTAHLTIEDEKRKHLTNTGQYSDALLLHDIALSSGKDEPTLRRGVLRSLHKSGMHHLALQYIKSLPESEQLNDIKYECLSFLGDWSEFVDTRDLEEKHTVPNRNTESLLKAFRYACLKDCLNIQMKPEFQDKLVQPLSRAKVAVAKLCQQLNMENCQNVYKVLSKLHLFTDIEDFFSVRCQKLPLSDLLSKWRAENLPAFQDFKHLEDVISQRNLLLEYSAKSDGNALKDIVPLQLGYVELCLNNQRIQMAQRLLAVVKKLQASKEVTMLESQISWAKGHKDIALSLLRNVVSSAGSAQSTDLHQAAVSLRQYGLWMAESKSDNARDIINKYLKRSLELTRGDDLKTRQKIYFDIAKFADAEYKQVVTYMNSSIFEHKVKCLENIKETASSLKLTQSSTMTRDERKSLLTNQRFEQLEEAEIASTKAEKQTFLHLAMRYYLLSLQECEENDLSVFRVISLWVDNPSLQLDSSESGTFEELLHRIPSHKFITVLPQLAPRLSEEDTAFAKNLRRILSRCAIEHPHHTLPILFSLKNSDKDKYILNSCQDGKRKARHNVTQEPRVIAAEALVRKVSTAIPVIVTQMEKLCDATISFANYNPTAKEQKQKIPSAENIHKLFYLDAIPIPTVTLPIRSDCDYSNISTFVSFDDYFELVGGINCPKKINCKGSDGFKKILLIKGQDDPRQDAVMQQVFNIVNNLLEKNAITNRNKLIIRTYKVVPLSRQSGVLEWCEGTIPVGSYLVGTSANEGAHARYRPRDISCLAARRKLQNCHELRKTNREKLAAFNSILKEFKPVFHYFFTEHYLDPVTWYERRLAYTKSVATSSMVGFILGLGDRHVQNILIDKKTAEVIHIDFGIAFDQGKALPTPETIPFRLTQDIIAGFGCSGVEGMFRRCCEKTLQLLRDNRETLLTILEVLLCDPLYAWRNVRTQQTSTPAPGNKDTTVCGVSGSNSGLAERALLAVSSKLSGTEGGVAGGVAVPGQVARLINTATDPANLCRLFPGWQPYL</sequence>
<dbReference type="InterPro" id="IPR003152">
    <property type="entry name" value="FATC_dom"/>
</dbReference>
<dbReference type="InterPro" id="IPR057564">
    <property type="entry name" value="HEAT_ATR"/>
</dbReference>
<evidence type="ECO:0000313" key="17">
    <source>
        <dbReference type="Proteomes" id="UP001153292"/>
    </source>
</evidence>
<feature type="compositionally biased region" description="Basic and acidic residues" evidence="12">
    <location>
        <begin position="1"/>
        <end position="11"/>
    </location>
</feature>
<dbReference type="SUPFAM" id="SSF48371">
    <property type="entry name" value="ARM repeat"/>
    <property type="match status" value="1"/>
</dbReference>
<evidence type="ECO:0000256" key="12">
    <source>
        <dbReference type="SAM" id="MobiDB-lite"/>
    </source>
</evidence>
<keyword evidence="8" id="KW-0418">Kinase</keyword>
<evidence type="ECO:0000256" key="3">
    <source>
        <dbReference type="ARBA" id="ARBA00012513"/>
    </source>
</evidence>
<dbReference type="CDD" id="cd05171">
    <property type="entry name" value="PIKKc_ATM"/>
    <property type="match status" value="1"/>
</dbReference>
<evidence type="ECO:0000259" key="13">
    <source>
        <dbReference type="PROSITE" id="PS50290"/>
    </source>
</evidence>